<dbReference type="OrthoDB" id="7189296at2"/>
<reference evidence="2 3" key="1">
    <citation type="submission" date="2019-06" db="EMBL/GenBank/DDBJ databases">
        <title>Rhizobium sp. CL12 isolated from roots of soybean.</title>
        <authorList>
            <person name="Wang C."/>
        </authorList>
    </citation>
    <scope>NUCLEOTIDE SEQUENCE [LARGE SCALE GENOMIC DNA]</scope>
    <source>
        <strain evidence="2 3">CL12</strain>
    </source>
</reference>
<accession>A0A504UJ63</accession>
<feature type="domain" description="TadE-like" evidence="1">
    <location>
        <begin position="40"/>
        <end position="77"/>
    </location>
</feature>
<comment type="caution">
    <text evidence="2">The sequence shown here is derived from an EMBL/GenBank/DDBJ whole genome shotgun (WGS) entry which is preliminary data.</text>
</comment>
<dbReference type="Pfam" id="PF07811">
    <property type="entry name" value="TadE"/>
    <property type="match status" value="1"/>
</dbReference>
<dbReference type="RefSeq" id="WP_140825755.1">
    <property type="nucleotide sequence ID" value="NZ_VFYP01000001.1"/>
</dbReference>
<evidence type="ECO:0000313" key="2">
    <source>
        <dbReference type="EMBL" id="TPP09356.1"/>
    </source>
</evidence>
<organism evidence="2 3">
    <name type="scientific">Rhizobium glycinendophyticum</name>
    <dbReference type="NCBI Taxonomy" id="2589807"/>
    <lineage>
        <taxon>Bacteria</taxon>
        <taxon>Pseudomonadati</taxon>
        <taxon>Pseudomonadota</taxon>
        <taxon>Alphaproteobacteria</taxon>
        <taxon>Hyphomicrobiales</taxon>
        <taxon>Rhizobiaceae</taxon>
        <taxon>Rhizobium/Agrobacterium group</taxon>
        <taxon>Rhizobium</taxon>
    </lineage>
</organism>
<dbReference type="InterPro" id="IPR012495">
    <property type="entry name" value="TadE-like_dom"/>
</dbReference>
<dbReference type="AlphaFoldDB" id="A0A504UJ63"/>
<dbReference type="EMBL" id="VFYP01000001">
    <property type="protein sequence ID" value="TPP09356.1"/>
    <property type="molecule type" value="Genomic_DNA"/>
</dbReference>
<gene>
    <name evidence="2" type="ORF">FJQ55_00260</name>
</gene>
<dbReference type="Proteomes" id="UP000316429">
    <property type="component" value="Unassembled WGS sequence"/>
</dbReference>
<sequence>MIQVPLERLRHKASRVPDRYTGVFLRLRDILLDKQGVGGVEFALVAPMLLVLYLMSFELTMGFSVAKKTSMASSAVADIVAREEKVTKSFLVTMPDVAKAIFVPYPTNNLLIKVTAIKIDSTKAPKVAWSWSSTGVVPYAVGTTPPVPADLLVADTFLIRSELSVSHELMTYLPGLVSGGKKSLTLYREFYYRQRLGTEITCSDC</sequence>
<evidence type="ECO:0000259" key="1">
    <source>
        <dbReference type="Pfam" id="PF07811"/>
    </source>
</evidence>
<keyword evidence="3" id="KW-1185">Reference proteome</keyword>
<evidence type="ECO:0000313" key="3">
    <source>
        <dbReference type="Proteomes" id="UP000316429"/>
    </source>
</evidence>
<name>A0A504UJ63_9HYPH</name>
<proteinExistence type="predicted"/>
<protein>
    <submittedName>
        <fullName evidence="2">Pilus assembly protein</fullName>
    </submittedName>
</protein>